<protein>
    <submittedName>
        <fullName evidence="1">Uncharacterized protein</fullName>
    </submittedName>
</protein>
<gene>
    <name evidence="1" type="ORF">L596_002070</name>
</gene>
<dbReference type="AlphaFoldDB" id="A0A4U8US20"/>
<accession>A0A4U8US20</accession>
<organism evidence="1 2">
    <name type="scientific">Steinernema carpocapsae</name>
    <name type="common">Entomopathogenic nematode</name>
    <dbReference type="NCBI Taxonomy" id="34508"/>
    <lineage>
        <taxon>Eukaryota</taxon>
        <taxon>Metazoa</taxon>
        <taxon>Ecdysozoa</taxon>
        <taxon>Nematoda</taxon>
        <taxon>Chromadorea</taxon>
        <taxon>Rhabditida</taxon>
        <taxon>Tylenchina</taxon>
        <taxon>Panagrolaimomorpha</taxon>
        <taxon>Strongyloidoidea</taxon>
        <taxon>Steinernematidae</taxon>
        <taxon>Steinernema</taxon>
    </lineage>
</organism>
<name>A0A4U8US20_STECR</name>
<evidence type="ECO:0000313" key="2">
    <source>
        <dbReference type="Proteomes" id="UP000298663"/>
    </source>
</evidence>
<proteinExistence type="predicted"/>
<sequence>MYVSFSHRSKPLPFCLSSSLLNLFLIYELVYQKRREQQKMPNYKAMAASDMLQRDNFPRSQPSLRYNKYTLILSLLHSSEVHSTTIQGVIPDSIA</sequence>
<evidence type="ECO:0000313" key="1">
    <source>
        <dbReference type="EMBL" id="TMS34488.1"/>
    </source>
</evidence>
<reference evidence="1 2" key="1">
    <citation type="journal article" date="2015" name="Genome Biol.">
        <title>Comparative genomics of Steinernema reveals deeply conserved gene regulatory networks.</title>
        <authorList>
            <person name="Dillman A.R."/>
            <person name="Macchietto M."/>
            <person name="Porter C.F."/>
            <person name="Rogers A."/>
            <person name="Williams B."/>
            <person name="Antoshechkin I."/>
            <person name="Lee M.M."/>
            <person name="Goodwin Z."/>
            <person name="Lu X."/>
            <person name="Lewis E.E."/>
            <person name="Goodrich-Blair H."/>
            <person name="Stock S.P."/>
            <person name="Adams B.J."/>
            <person name="Sternberg P.W."/>
            <person name="Mortazavi A."/>
        </authorList>
    </citation>
    <scope>NUCLEOTIDE SEQUENCE [LARGE SCALE GENOMIC DNA]</scope>
    <source>
        <strain evidence="1 2">ALL</strain>
    </source>
</reference>
<dbReference type="EMBL" id="AZBU02000001">
    <property type="protein sequence ID" value="TMS34488.1"/>
    <property type="molecule type" value="Genomic_DNA"/>
</dbReference>
<reference evidence="1 2" key="2">
    <citation type="journal article" date="2019" name="G3 (Bethesda)">
        <title>Hybrid Assembly of the Genome of the Entomopathogenic Nematode Steinernema carpocapsae Identifies the X-Chromosome.</title>
        <authorList>
            <person name="Serra L."/>
            <person name="Macchietto M."/>
            <person name="Macias-Munoz A."/>
            <person name="McGill C.J."/>
            <person name="Rodriguez I.M."/>
            <person name="Rodriguez B."/>
            <person name="Murad R."/>
            <person name="Mortazavi A."/>
        </authorList>
    </citation>
    <scope>NUCLEOTIDE SEQUENCE [LARGE SCALE GENOMIC DNA]</scope>
    <source>
        <strain evidence="1 2">ALL</strain>
    </source>
</reference>
<keyword evidence="2" id="KW-1185">Reference proteome</keyword>
<dbReference type="Proteomes" id="UP000298663">
    <property type="component" value="Unassembled WGS sequence"/>
</dbReference>
<comment type="caution">
    <text evidence="1">The sequence shown here is derived from an EMBL/GenBank/DDBJ whole genome shotgun (WGS) entry which is preliminary data.</text>
</comment>